<protein>
    <submittedName>
        <fullName evidence="1">Zn-dependent peptidase ImmA (M78 family)</fullName>
    </submittedName>
</protein>
<name>A0A841KY03_9FIRM</name>
<accession>A0A841KY03</accession>
<evidence type="ECO:0000313" key="2">
    <source>
        <dbReference type="Proteomes" id="UP000579281"/>
    </source>
</evidence>
<dbReference type="Proteomes" id="UP000579281">
    <property type="component" value="Unassembled WGS sequence"/>
</dbReference>
<dbReference type="Gene3D" id="1.10.10.2910">
    <property type="match status" value="1"/>
</dbReference>
<organism evidence="1 2">
    <name type="scientific">Anaerosolibacter carboniphilus</name>
    <dbReference type="NCBI Taxonomy" id="1417629"/>
    <lineage>
        <taxon>Bacteria</taxon>
        <taxon>Bacillati</taxon>
        <taxon>Bacillota</taxon>
        <taxon>Clostridia</taxon>
        <taxon>Peptostreptococcales</taxon>
        <taxon>Thermotaleaceae</taxon>
        <taxon>Anaerosolibacter</taxon>
    </lineage>
</organism>
<reference evidence="1 2" key="1">
    <citation type="submission" date="2020-08" db="EMBL/GenBank/DDBJ databases">
        <title>Genomic Encyclopedia of Type Strains, Phase IV (KMG-IV): sequencing the most valuable type-strain genomes for metagenomic binning, comparative biology and taxonomic classification.</title>
        <authorList>
            <person name="Goeker M."/>
        </authorList>
    </citation>
    <scope>NUCLEOTIDE SEQUENCE [LARGE SCALE GENOMIC DNA]</scope>
    <source>
        <strain evidence="1 2">DSM 103526</strain>
    </source>
</reference>
<gene>
    <name evidence="1" type="ORF">HNQ80_004363</name>
</gene>
<proteinExistence type="predicted"/>
<dbReference type="EMBL" id="JACHEN010000034">
    <property type="protein sequence ID" value="MBB6218223.1"/>
    <property type="molecule type" value="Genomic_DNA"/>
</dbReference>
<sequence length="107" mass="12387">MIDVLGASLLRGLMCKDIPFHDVMNAFNIKTTIAFNMSSKIHGFVYVSKKGNYHIILNGNISYETQCHTFLHEINHILRDLPQMNYIIGLDMQHERFEMEADKLAFL</sequence>
<dbReference type="AlphaFoldDB" id="A0A841KY03"/>
<dbReference type="RefSeq" id="WP_207727141.1">
    <property type="nucleotide sequence ID" value="NZ_JACHEN010000034.1"/>
</dbReference>
<keyword evidence="2" id="KW-1185">Reference proteome</keyword>
<evidence type="ECO:0000313" key="1">
    <source>
        <dbReference type="EMBL" id="MBB6218223.1"/>
    </source>
</evidence>
<comment type="caution">
    <text evidence="1">The sequence shown here is derived from an EMBL/GenBank/DDBJ whole genome shotgun (WGS) entry which is preliminary data.</text>
</comment>